<keyword evidence="2" id="KW-1133">Transmembrane helix</keyword>
<dbReference type="EMBL" id="JAFBDH010000004">
    <property type="protein sequence ID" value="MBM7550375.1"/>
    <property type="molecule type" value="Genomic_DNA"/>
</dbReference>
<evidence type="ECO:0000313" key="4">
    <source>
        <dbReference type="Proteomes" id="UP000720595"/>
    </source>
</evidence>
<evidence type="ECO:0000256" key="1">
    <source>
        <dbReference type="SAM" id="MobiDB-lite"/>
    </source>
</evidence>
<comment type="caution">
    <text evidence="3">The sequence shown here is derived from an EMBL/GenBank/DDBJ whole genome shotgun (WGS) entry which is preliminary data.</text>
</comment>
<gene>
    <name evidence="3" type="ORF">JOD41_001110</name>
</gene>
<feature type="compositionally biased region" description="Basic and acidic residues" evidence="1">
    <location>
        <begin position="189"/>
        <end position="199"/>
    </location>
</feature>
<keyword evidence="4" id="KW-1185">Reference proteome</keyword>
<feature type="region of interest" description="Disordered" evidence="1">
    <location>
        <begin position="35"/>
        <end position="64"/>
    </location>
</feature>
<reference evidence="3 4" key="1">
    <citation type="submission" date="2021-01" db="EMBL/GenBank/DDBJ databases">
        <title>Genomic Encyclopedia of Type Strains, Phase IV (KMG-IV): sequencing the most valuable type-strain genomes for metagenomic binning, comparative biology and taxonomic classification.</title>
        <authorList>
            <person name="Goeker M."/>
        </authorList>
    </citation>
    <scope>NUCLEOTIDE SEQUENCE [LARGE SCALE GENOMIC DNA]</scope>
    <source>
        <strain evidence="3 4">DSM 21461</strain>
    </source>
</reference>
<accession>A0ABS2MK48</accession>
<evidence type="ECO:0000313" key="3">
    <source>
        <dbReference type="EMBL" id="MBM7550375.1"/>
    </source>
</evidence>
<sequence>MAYKNTLKDYLKFEKELEDEAKIKKEFSFEFPVKNSDSEKEDNNKETKFEQEIAESKKEDLSNSKDLSSKNIANYIQENYLDKDKIEKGKLVNDLIVLKNYVNKIKVDLDTEKFIVSGITIYVATITIVISEAYTLGAGILFVLVSLFVYLSFKRTRKKSDLNKLKIIENGIYILEAIKDEMVEENKIPDADESKDCKGLNETSSDKPNANRRKGNNKNKSIKKN</sequence>
<feature type="compositionally biased region" description="Basic and acidic residues" evidence="1">
    <location>
        <begin position="36"/>
        <end position="63"/>
    </location>
</feature>
<feature type="transmembrane region" description="Helical" evidence="2">
    <location>
        <begin position="136"/>
        <end position="153"/>
    </location>
</feature>
<feature type="transmembrane region" description="Helical" evidence="2">
    <location>
        <begin position="114"/>
        <end position="130"/>
    </location>
</feature>
<organism evidence="3 4">
    <name type="scientific">Peptoniphilus gorbachii</name>
    <dbReference type="NCBI Taxonomy" id="411567"/>
    <lineage>
        <taxon>Bacteria</taxon>
        <taxon>Bacillati</taxon>
        <taxon>Bacillota</taxon>
        <taxon>Tissierellia</taxon>
        <taxon>Tissierellales</taxon>
        <taxon>Peptoniphilaceae</taxon>
        <taxon>Peptoniphilus</taxon>
    </lineage>
</organism>
<proteinExistence type="predicted"/>
<dbReference type="RefSeq" id="WP_205051919.1">
    <property type="nucleotide sequence ID" value="NZ_JAFBDH010000004.1"/>
</dbReference>
<feature type="compositionally biased region" description="Basic residues" evidence="1">
    <location>
        <begin position="210"/>
        <end position="225"/>
    </location>
</feature>
<evidence type="ECO:0000256" key="2">
    <source>
        <dbReference type="SAM" id="Phobius"/>
    </source>
</evidence>
<name>A0ABS2MK48_9FIRM</name>
<dbReference type="Proteomes" id="UP000720595">
    <property type="component" value="Unassembled WGS sequence"/>
</dbReference>
<keyword evidence="2" id="KW-0812">Transmembrane</keyword>
<feature type="region of interest" description="Disordered" evidence="1">
    <location>
        <begin position="189"/>
        <end position="225"/>
    </location>
</feature>
<keyword evidence="2" id="KW-0472">Membrane</keyword>
<protein>
    <submittedName>
        <fullName evidence="3">RND superfamily exporter protein</fullName>
    </submittedName>
</protein>